<dbReference type="SMART" id="SM00448">
    <property type="entry name" value="REC"/>
    <property type="match status" value="1"/>
</dbReference>
<dbReference type="Proteomes" id="UP001558481">
    <property type="component" value="Unassembled WGS sequence"/>
</dbReference>
<evidence type="ECO:0000259" key="6">
    <source>
        <dbReference type="PROSITE" id="PS50043"/>
    </source>
</evidence>
<name>A0ABV3V6Q5_9MICC</name>
<keyword evidence="2" id="KW-0805">Transcription regulation</keyword>
<evidence type="ECO:0000313" key="8">
    <source>
        <dbReference type="EMBL" id="MEX3596008.1"/>
    </source>
</evidence>
<feature type="modified residue" description="4-aspartylphosphate" evidence="5">
    <location>
        <position position="56"/>
    </location>
</feature>
<protein>
    <submittedName>
        <fullName evidence="8">Response regulator transcription factor</fullName>
    </submittedName>
</protein>
<dbReference type="SMART" id="SM00421">
    <property type="entry name" value="HTH_LUXR"/>
    <property type="match status" value="1"/>
</dbReference>
<comment type="caution">
    <text evidence="8">The sequence shown here is derived from an EMBL/GenBank/DDBJ whole genome shotgun (WGS) entry which is preliminary data.</text>
</comment>
<keyword evidence="4" id="KW-0804">Transcription</keyword>
<organism evidence="8 9">
    <name type="scientific">Kocuria carniphila</name>
    <dbReference type="NCBI Taxonomy" id="262208"/>
    <lineage>
        <taxon>Bacteria</taxon>
        <taxon>Bacillati</taxon>
        <taxon>Actinomycetota</taxon>
        <taxon>Actinomycetes</taxon>
        <taxon>Micrococcales</taxon>
        <taxon>Micrococcaceae</taxon>
        <taxon>Kocuria</taxon>
    </lineage>
</organism>
<dbReference type="EMBL" id="JAYWLU010000021">
    <property type="protein sequence ID" value="MEX3596008.1"/>
    <property type="molecule type" value="Genomic_DNA"/>
</dbReference>
<gene>
    <name evidence="8" type="ORF">VVR66_14925</name>
</gene>
<feature type="domain" description="HTH luxR-type" evidence="6">
    <location>
        <begin position="147"/>
        <end position="218"/>
    </location>
</feature>
<dbReference type="InterPro" id="IPR039420">
    <property type="entry name" value="WalR-like"/>
</dbReference>
<dbReference type="Pfam" id="PF00196">
    <property type="entry name" value="GerE"/>
    <property type="match status" value="1"/>
</dbReference>
<accession>A0ABV3V6Q5</accession>
<evidence type="ECO:0000256" key="5">
    <source>
        <dbReference type="PROSITE-ProRule" id="PRU00169"/>
    </source>
</evidence>
<keyword evidence="1 5" id="KW-0597">Phosphoprotein</keyword>
<evidence type="ECO:0000259" key="7">
    <source>
        <dbReference type="PROSITE" id="PS50110"/>
    </source>
</evidence>
<dbReference type="PROSITE" id="PS50110">
    <property type="entry name" value="RESPONSE_REGULATORY"/>
    <property type="match status" value="1"/>
</dbReference>
<dbReference type="Pfam" id="PF00072">
    <property type="entry name" value="Response_reg"/>
    <property type="match status" value="1"/>
</dbReference>
<reference evidence="8 9" key="1">
    <citation type="journal article" date="2024" name="Fungal Genet. Biol.">
        <title>The porcine skin microbiome exhibits broad fungal antagonism.</title>
        <authorList>
            <person name="De La Cruz K.F."/>
            <person name="Townsend E.C."/>
            <person name="Alex Cheong J.Z."/>
            <person name="Salamzade R."/>
            <person name="Liu A."/>
            <person name="Sandstrom S."/>
            <person name="Davila E."/>
            <person name="Huang L."/>
            <person name="Xu K.H."/>
            <person name="Wu S.Y."/>
            <person name="Meudt J.J."/>
            <person name="Shanmuganayagam D."/>
            <person name="Gibson A.L.F."/>
            <person name="Kalan L.R."/>
        </authorList>
    </citation>
    <scope>NUCLEOTIDE SEQUENCE [LARGE SCALE GENOMIC DNA]</scope>
    <source>
        <strain evidence="8 9">LK2625</strain>
    </source>
</reference>
<dbReference type="CDD" id="cd06170">
    <property type="entry name" value="LuxR_C_like"/>
    <property type="match status" value="1"/>
</dbReference>
<dbReference type="PROSITE" id="PS50043">
    <property type="entry name" value="HTH_LUXR_2"/>
    <property type="match status" value="1"/>
</dbReference>
<evidence type="ECO:0000256" key="2">
    <source>
        <dbReference type="ARBA" id="ARBA00023015"/>
    </source>
</evidence>
<keyword evidence="9" id="KW-1185">Reference proteome</keyword>
<dbReference type="Gene3D" id="3.40.50.2300">
    <property type="match status" value="1"/>
</dbReference>
<dbReference type="InterPro" id="IPR011006">
    <property type="entry name" value="CheY-like_superfamily"/>
</dbReference>
<dbReference type="InterPro" id="IPR000792">
    <property type="entry name" value="Tscrpt_reg_LuxR_C"/>
</dbReference>
<dbReference type="InterPro" id="IPR058245">
    <property type="entry name" value="NreC/VraR/RcsB-like_REC"/>
</dbReference>
<dbReference type="PANTHER" id="PTHR43214:SF24">
    <property type="entry name" value="TRANSCRIPTIONAL REGULATORY PROTEIN NARL-RELATED"/>
    <property type="match status" value="1"/>
</dbReference>
<dbReference type="SUPFAM" id="SSF52172">
    <property type="entry name" value="CheY-like"/>
    <property type="match status" value="1"/>
</dbReference>
<evidence type="ECO:0000313" key="9">
    <source>
        <dbReference type="Proteomes" id="UP001558481"/>
    </source>
</evidence>
<keyword evidence="3" id="KW-0238">DNA-binding</keyword>
<dbReference type="InterPro" id="IPR001789">
    <property type="entry name" value="Sig_transdc_resp-reg_receiver"/>
</dbReference>
<dbReference type="RefSeq" id="WP_368630077.1">
    <property type="nucleotide sequence ID" value="NZ_JAYWLU010000021.1"/>
</dbReference>
<sequence>MDESVRVVIAEDSTLLRVGMVEMLERFGFSVIRAVVDKEGLLAAVRELQPDLVITDIRMPPTFKEEGLEAVIELRRELPHLPVVALSNYISLRYVGDLLDDSESVGTAYLLKDRVAEIDDFIATLRSVVNGGTVVDPKVIAALMRKPKSPTAQLSTREREVLALVAEGHSNASISRRLVITEAAVAKHIGNVFLKLDLLPNGDQHRRVLAVLTYLRGESSEGS</sequence>
<feature type="domain" description="Response regulatory" evidence="7">
    <location>
        <begin position="6"/>
        <end position="127"/>
    </location>
</feature>
<dbReference type="CDD" id="cd17535">
    <property type="entry name" value="REC_NarL-like"/>
    <property type="match status" value="1"/>
</dbReference>
<evidence type="ECO:0000256" key="4">
    <source>
        <dbReference type="ARBA" id="ARBA00023163"/>
    </source>
</evidence>
<evidence type="ECO:0000256" key="3">
    <source>
        <dbReference type="ARBA" id="ARBA00023125"/>
    </source>
</evidence>
<evidence type="ECO:0000256" key="1">
    <source>
        <dbReference type="ARBA" id="ARBA00022553"/>
    </source>
</evidence>
<dbReference type="PANTHER" id="PTHR43214">
    <property type="entry name" value="TWO-COMPONENT RESPONSE REGULATOR"/>
    <property type="match status" value="1"/>
</dbReference>
<dbReference type="PRINTS" id="PR00038">
    <property type="entry name" value="HTHLUXR"/>
</dbReference>
<proteinExistence type="predicted"/>